<sequence length="411" mass="43063">MSKSKIHYAWVILIAGILIAGAGQGVILNTFNAFVKPVTLDLGFSRAEFTLCSSISLIVGVLTLPYLGKLFQTSRLKLVVCACAIVASLVPLGYALCGSLWQFYALSAVLGLAVNGVGLTMIGSVITNWFNRKRGLVTGIAFAGSGLFGAVMLPIVTSLIEASGWRFGFTVIAATAAVLFVPSAFFMLRATPQEMGLAPYGDSAGQTGEPAAQNGMTRAQALRTPALWTCMVGLFLHTGVCIAINANCVAYLSDLGHSAQVTGLVASVVLIFLTIGKIGFGEVFDRLGDLKGALLMTVMVTAAPLLFLLARNTFFAFFSVALLGLAGGGGSVVASHIIASYFGRKNFASIFAIAMIPGQLGSAIGPVFAAWIFDLFDSYTVAWVLCGVFGAVSIALFILSALSARKMPKYD</sequence>
<dbReference type="GO" id="GO:0022857">
    <property type="term" value="F:transmembrane transporter activity"/>
    <property type="evidence" value="ECO:0007669"/>
    <property type="project" value="InterPro"/>
</dbReference>
<dbReference type="GO" id="GO:0005886">
    <property type="term" value="C:plasma membrane"/>
    <property type="evidence" value="ECO:0007669"/>
    <property type="project" value="UniProtKB-SubCell"/>
</dbReference>
<proteinExistence type="predicted"/>
<dbReference type="AlphaFoldDB" id="A0A926HUQ6"/>
<feature type="transmembrane region" description="Helical" evidence="6">
    <location>
        <begin position="47"/>
        <end position="66"/>
    </location>
</feature>
<feature type="transmembrane region" description="Helical" evidence="6">
    <location>
        <begin position="7"/>
        <end position="27"/>
    </location>
</feature>
<evidence type="ECO:0000256" key="6">
    <source>
        <dbReference type="SAM" id="Phobius"/>
    </source>
</evidence>
<feature type="transmembrane region" description="Helical" evidence="6">
    <location>
        <begin position="102"/>
        <end position="123"/>
    </location>
</feature>
<evidence type="ECO:0000256" key="4">
    <source>
        <dbReference type="ARBA" id="ARBA00022989"/>
    </source>
</evidence>
<name>A0A926HUQ6_9FIRM</name>
<feature type="transmembrane region" description="Helical" evidence="6">
    <location>
        <begin position="316"/>
        <end position="338"/>
    </location>
</feature>
<dbReference type="Gene3D" id="1.20.1250.20">
    <property type="entry name" value="MFS general substrate transporter like domains"/>
    <property type="match status" value="2"/>
</dbReference>
<evidence type="ECO:0000256" key="2">
    <source>
        <dbReference type="ARBA" id="ARBA00022448"/>
    </source>
</evidence>
<feature type="transmembrane region" description="Helical" evidence="6">
    <location>
        <begin position="167"/>
        <end position="188"/>
    </location>
</feature>
<comment type="caution">
    <text evidence="8">The sequence shown here is derived from an EMBL/GenBank/DDBJ whole genome shotgun (WGS) entry which is preliminary data.</text>
</comment>
<dbReference type="PROSITE" id="PS50850">
    <property type="entry name" value="MFS"/>
    <property type="match status" value="1"/>
</dbReference>
<evidence type="ECO:0000313" key="9">
    <source>
        <dbReference type="Proteomes" id="UP000620366"/>
    </source>
</evidence>
<organism evidence="8 9">
    <name type="scientific">Feifania hominis</name>
    <dbReference type="NCBI Taxonomy" id="2763660"/>
    <lineage>
        <taxon>Bacteria</taxon>
        <taxon>Bacillati</taxon>
        <taxon>Bacillota</taxon>
        <taxon>Clostridia</taxon>
        <taxon>Eubacteriales</taxon>
        <taxon>Feifaniaceae</taxon>
        <taxon>Feifania</taxon>
    </lineage>
</organism>
<feature type="transmembrane region" description="Helical" evidence="6">
    <location>
        <begin position="292"/>
        <end position="310"/>
    </location>
</feature>
<dbReference type="EMBL" id="JACRSP010000002">
    <property type="protein sequence ID" value="MBC8536180.1"/>
    <property type="molecule type" value="Genomic_DNA"/>
</dbReference>
<protein>
    <submittedName>
        <fullName evidence="8">MFS transporter</fullName>
    </submittedName>
</protein>
<dbReference type="InterPro" id="IPR011701">
    <property type="entry name" value="MFS"/>
</dbReference>
<feature type="transmembrane region" description="Helical" evidence="6">
    <location>
        <begin position="78"/>
        <end position="96"/>
    </location>
</feature>
<evidence type="ECO:0000259" key="7">
    <source>
        <dbReference type="PROSITE" id="PS50850"/>
    </source>
</evidence>
<dbReference type="PANTHER" id="PTHR11360">
    <property type="entry name" value="MONOCARBOXYLATE TRANSPORTER"/>
    <property type="match status" value="1"/>
</dbReference>
<dbReference type="InterPro" id="IPR020846">
    <property type="entry name" value="MFS_dom"/>
</dbReference>
<keyword evidence="2" id="KW-0813">Transport</keyword>
<feature type="transmembrane region" description="Helical" evidence="6">
    <location>
        <begin position="379"/>
        <end position="402"/>
    </location>
</feature>
<keyword evidence="4 6" id="KW-1133">Transmembrane helix</keyword>
<evidence type="ECO:0000256" key="1">
    <source>
        <dbReference type="ARBA" id="ARBA00004651"/>
    </source>
</evidence>
<dbReference type="SUPFAM" id="SSF103473">
    <property type="entry name" value="MFS general substrate transporter"/>
    <property type="match status" value="1"/>
</dbReference>
<dbReference type="Pfam" id="PF07690">
    <property type="entry name" value="MFS_1"/>
    <property type="match status" value="2"/>
</dbReference>
<feature type="transmembrane region" description="Helical" evidence="6">
    <location>
        <begin position="135"/>
        <end position="155"/>
    </location>
</feature>
<keyword evidence="9" id="KW-1185">Reference proteome</keyword>
<dbReference type="PANTHER" id="PTHR11360:SF290">
    <property type="entry name" value="MONOCARBOXYLATE MFS PERMEASE"/>
    <property type="match status" value="1"/>
</dbReference>
<keyword evidence="3 6" id="KW-0812">Transmembrane</keyword>
<gene>
    <name evidence="8" type="ORF">H8695_05675</name>
</gene>
<dbReference type="InterPro" id="IPR036259">
    <property type="entry name" value="MFS_trans_sf"/>
</dbReference>
<feature type="transmembrane region" description="Helical" evidence="6">
    <location>
        <begin position="350"/>
        <end position="373"/>
    </location>
</feature>
<comment type="subcellular location">
    <subcellularLocation>
        <location evidence="1">Cell membrane</location>
        <topology evidence="1">Multi-pass membrane protein</topology>
    </subcellularLocation>
</comment>
<feature type="domain" description="Major facilitator superfamily (MFS) profile" evidence="7">
    <location>
        <begin position="9"/>
        <end position="405"/>
    </location>
</feature>
<accession>A0A926HUQ6</accession>
<dbReference type="Proteomes" id="UP000620366">
    <property type="component" value="Unassembled WGS sequence"/>
</dbReference>
<keyword evidence="5 6" id="KW-0472">Membrane</keyword>
<evidence type="ECO:0000256" key="3">
    <source>
        <dbReference type="ARBA" id="ARBA00022692"/>
    </source>
</evidence>
<feature type="transmembrane region" description="Helical" evidence="6">
    <location>
        <begin position="258"/>
        <end position="280"/>
    </location>
</feature>
<evidence type="ECO:0000256" key="5">
    <source>
        <dbReference type="ARBA" id="ARBA00023136"/>
    </source>
</evidence>
<dbReference type="InterPro" id="IPR050327">
    <property type="entry name" value="Proton-linked_MCT"/>
</dbReference>
<reference evidence="8" key="1">
    <citation type="submission" date="2020-08" db="EMBL/GenBank/DDBJ databases">
        <title>Genome public.</title>
        <authorList>
            <person name="Liu C."/>
            <person name="Sun Q."/>
        </authorList>
    </citation>
    <scope>NUCLEOTIDE SEQUENCE</scope>
    <source>
        <strain evidence="8">BX7</strain>
    </source>
</reference>
<feature type="transmembrane region" description="Helical" evidence="6">
    <location>
        <begin position="226"/>
        <end position="252"/>
    </location>
</feature>
<evidence type="ECO:0000313" key="8">
    <source>
        <dbReference type="EMBL" id="MBC8536180.1"/>
    </source>
</evidence>
<dbReference type="RefSeq" id="WP_249299932.1">
    <property type="nucleotide sequence ID" value="NZ_JACRSP010000002.1"/>
</dbReference>